<dbReference type="InterPro" id="IPR036388">
    <property type="entry name" value="WH-like_DNA-bd_sf"/>
</dbReference>
<dbReference type="EMBL" id="LT559118">
    <property type="protein sequence ID" value="SBO97386.1"/>
    <property type="molecule type" value="Genomic_DNA"/>
</dbReference>
<dbReference type="SUPFAM" id="SSF46785">
    <property type="entry name" value="Winged helix' DNA-binding domain"/>
    <property type="match status" value="1"/>
</dbReference>
<dbReference type="RefSeq" id="WP_225266153.1">
    <property type="nucleotide sequence ID" value="NZ_CP084058.1"/>
</dbReference>
<dbReference type="Pfam" id="PF19361">
    <property type="entry name" value="DUF5937"/>
    <property type="match status" value="1"/>
</dbReference>
<accession>A0A1M4EF95</accession>
<dbReference type="PANTHER" id="PTHR43132:SF6">
    <property type="entry name" value="HTH-TYPE TRANSCRIPTIONAL REPRESSOR CZRA"/>
    <property type="match status" value="1"/>
</dbReference>
<dbReference type="PANTHER" id="PTHR43132">
    <property type="entry name" value="ARSENICAL RESISTANCE OPERON REPRESSOR ARSR-RELATED"/>
    <property type="match status" value="1"/>
</dbReference>
<dbReference type="InterPro" id="IPR051011">
    <property type="entry name" value="Metal_resp_trans_reg"/>
</dbReference>
<gene>
    <name evidence="5" type="ORF">BN4615_P6902</name>
</gene>
<protein>
    <submittedName>
        <fullName evidence="5">Putative transcriptional regulator</fullName>
    </submittedName>
</protein>
<name>A0A1M4EF95_9ACTN</name>
<proteinExistence type="predicted"/>
<dbReference type="Gene3D" id="1.10.10.10">
    <property type="entry name" value="Winged helix-like DNA-binding domain superfamily/Winged helix DNA-binding domain"/>
    <property type="match status" value="1"/>
</dbReference>
<dbReference type="CDD" id="cd00090">
    <property type="entry name" value="HTH_ARSR"/>
    <property type="match status" value="1"/>
</dbReference>
<feature type="domain" description="HTH arsR-type" evidence="4">
    <location>
        <begin position="243"/>
        <end position="336"/>
    </location>
</feature>
<dbReference type="PROSITE" id="PS50987">
    <property type="entry name" value="HTH_ARSR_2"/>
    <property type="match status" value="1"/>
</dbReference>
<evidence type="ECO:0000256" key="1">
    <source>
        <dbReference type="ARBA" id="ARBA00023015"/>
    </source>
</evidence>
<dbReference type="InterPro" id="IPR001845">
    <property type="entry name" value="HTH_ArsR_DNA-bd_dom"/>
</dbReference>
<evidence type="ECO:0000256" key="2">
    <source>
        <dbReference type="ARBA" id="ARBA00023125"/>
    </source>
</evidence>
<evidence type="ECO:0000313" key="5">
    <source>
        <dbReference type="EMBL" id="SBO97386.1"/>
    </source>
</evidence>
<dbReference type="AlphaFoldDB" id="A0A1M4EF95"/>
<keyword evidence="1" id="KW-0805">Transcription regulation</keyword>
<organism evidence="5">
    <name type="scientific">Nonomuraea gerenzanensis</name>
    <dbReference type="NCBI Taxonomy" id="93944"/>
    <lineage>
        <taxon>Bacteria</taxon>
        <taxon>Bacillati</taxon>
        <taxon>Actinomycetota</taxon>
        <taxon>Actinomycetes</taxon>
        <taxon>Streptosporangiales</taxon>
        <taxon>Streptosporangiaceae</taxon>
        <taxon>Nonomuraea</taxon>
    </lineage>
</organism>
<dbReference type="InterPro" id="IPR011991">
    <property type="entry name" value="ArsR-like_HTH"/>
</dbReference>
<keyword evidence="3" id="KW-0804">Transcription</keyword>
<dbReference type="InterPro" id="IPR036390">
    <property type="entry name" value="WH_DNA-bd_sf"/>
</dbReference>
<dbReference type="GO" id="GO:0003700">
    <property type="term" value="F:DNA-binding transcription factor activity"/>
    <property type="evidence" value="ECO:0007669"/>
    <property type="project" value="InterPro"/>
</dbReference>
<dbReference type="Pfam" id="PF12840">
    <property type="entry name" value="HTH_20"/>
    <property type="match status" value="1"/>
</dbReference>
<sequence length="336" mass="36380">MVAVRSGGVIAYELAGMDVAEVRFAASPINELTLSLRTFRDPGRYPVHLPWLRRTEHVRATLDLPLLRALTNDAMWSPDYLTPRPYAPLTRIDDELAAVARVPLERMLDDLRALHPGRLPAPLRGDPAVVRARITEALRAYWRTCFAPWWPRMRTVLQADIIYRGQVISAHGLAAMFADLSERVHLDAGVVRVRLVSNAGYRRSTGGEGLTLVPTLFSRGVTAPISPGEPPLIMYGTRGAGTLWQAEPRRSPAALTELLGATRAGLLTALETPASSTELAGRLGVTASAVNQHLRALRDAGLLSSARHGRSVLYLRSELGDALITGGAADGAGDAR</sequence>
<evidence type="ECO:0000259" key="4">
    <source>
        <dbReference type="PROSITE" id="PS50987"/>
    </source>
</evidence>
<keyword evidence="2" id="KW-0238">DNA-binding</keyword>
<dbReference type="SMART" id="SM00418">
    <property type="entry name" value="HTH_ARSR"/>
    <property type="match status" value="1"/>
</dbReference>
<dbReference type="GO" id="GO:0003677">
    <property type="term" value="F:DNA binding"/>
    <property type="evidence" value="ECO:0007669"/>
    <property type="project" value="UniProtKB-KW"/>
</dbReference>
<dbReference type="InterPro" id="IPR045981">
    <property type="entry name" value="DUF5937"/>
</dbReference>
<reference evidence="5" key="1">
    <citation type="submission" date="2016-04" db="EMBL/GenBank/DDBJ databases">
        <authorList>
            <person name="Evans L.H."/>
            <person name="Alamgir A."/>
            <person name="Owens N."/>
            <person name="Weber N.D."/>
            <person name="Virtaneva K."/>
            <person name="Barbian K."/>
            <person name="Babar A."/>
            <person name="Rosenke K."/>
        </authorList>
    </citation>
    <scope>NUCLEOTIDE SEQUENCE</scope>
    <source>
        <strain evidence="5">Nono1</strain>
    </source>
</reference>
<evidence type="ECO:0000256" key="3">
    <source>
        <dbReference type="ARBA" id="ARBA00023163"/>
    </source>
</evidence>